<dbReference type="SUPFAM" id="SSF50249">
    <property type="entry name" value="Nucleic acid-binding proteins"/>
    <property type="match status" value="2"/>
</dbReference>
<evidence type="ECO:0000313" key="2">
    <source>
        <dbReference type="Proteomes" id="UP000248311"/>
    </source>
</evidence>
<dbReference type="Gene3D" id="2.40.50.140">
    <property type="entry name" value="Nucleic acid-binding proteins"/>
    <property type="match status" value="2"/>
</dbReference>
<dbReference type="Proteomes" id="UP000248311">
    <property type="component" value="Unassembled WGS sequence"/>
</dbReference>
<evidence type="ECO:0000313" key="1">
    <source>
        <dbReference type="EMBL" id="PYE81302.1"/>
    </source>
</evidence>
<reference evidence="1 2" key="1">
    <citation type="submission" date="2018-06" db="EMBL/GenBank/DDBJ databases">
        <title>Genomic Encyclopedia of Type Strains, Phase III (KMG-III): the genomes of soil and plant-associated and newly described type strains.</title>
        <authorList>
            <person name="Whitman W."/>
        </authorList>
    </citation>
    <scope>NUCLEOTIDE SEQUENCE [LARGE SCALE GENOMIC DNA]</scope>
    <source>
        <strain evidence="1 2">CECT 9025</strain>
    </source>
</reference>
<accession>A0A318SN63</accession>
<organism evidence="1 2">
    <name type="scientific">Pseudoroseicyclus aestuarii</name>
    <dbReference type="NCBI Taxonomy" id="1795041"/>
    <lineage>
        <taxon>Bacteria</taxon>
        <taxon>Pseudomonadati</taxon>
        <taxon>Pseudomonadota</taxon>
        <taxon>Alphaproteobacteria</taxon>
        <taxon>Rhodobacterales</taxon>
        <taxon>Paracoccaceae</taxon>
        <taxon>Pseudoroseicyclus</taxon>
    </lineage>
</organism>
<comment type="caution">
    <text evidence="1">The sequence shown here is derived from an EMBL/GenBank/DDBJ whole genome shotgun (WGS) entry which is preliminary data.</text>
</comment>
<sequence>MIHANAFQAEAAADCRADARAPAMALAPNRSSAAEAAPPAPALQGEEVTVLWLDRAKGYGFVSFDLGAEALLHASTLDWAGRSGIAPGTRLTVQLAETDKGTKVSEILSFGPAPAATPVPPALLAEIGREVDAAALPVEAARVTWYDARRGIGFARAFGAPDRDIFLHASVLRLVGLNPPAKGEALALHVTEGPRGLIAVAARDWAQVDLQAQEAAQAQAEEPTEAEDQKALALALAHRAKPGEAS</sequence>
<gene>
    <name evidence="1" type="ORF">DFP88_10793</name>
</gene>
<dbReference type="OrthoDB" id="9791685at2"/>
<name>A0A318SN63_9RHOB</name>
<protein>
    <submittedName>
        <fullName evidence="1">Cold shock CspA family protein</fullName>
    </submittedName>
</protein>
<dbReference type="InterPro" id="IPR012340">
    <property type="entry name" value="NA-bd_OB-fold"/>
</dbReference>
<keyword evidence="2" id="KW-1185">Reference proteome</keyword>
<dbReference type="EMBL" id="QJTE01000007">
    <property type="protein sequence ID" value="PYE81302.1"/>
    <property type="molecule type" value="Genomic_DNA"/>
</dbReference>
<proteinExistence type="predicted"/>
<dbReference type="AlphaFoldDB" id="A0A318SN63"/>
<dbReference type="RefSeq" id="WP_146227522.1">
    <property type="nucleotide sequence ID" value="NZ_QJTE01000007.1"/>
</dbReference>